<keyword evidence="3" id="KW-1185">Reference proteome</keyword>
<name>A0A2N5THV9_9BASI</name>
<evidence type="ECO:0000256" key="1">
    <source>
        <dbReference type="SAM" id="MobiDB-lite"/>
    </source>
</evidence>
<evidence type="ECO:0000313" key="2">
    <source>
        <dbReference type="EMBL" id="PLW24978.1"/>
    </source>
</evidence>
<sequence>MSTPAQPDMILVDSHTAEVRRLRDGESSSATEPATPSQRDMSPTTAINSPHRDTPQHGVSTPAPRCERMAVPWLSSRPVHLGGIVPLQR</sequence>
<proteinExistence type="predicted"/>
<reference evidence="2 3" key="1">
    <citation type="submission" date="2017-11" db="EMBL/GenBank/DDBJ databases">
        <title>De novo assembly and phasing of dikaryotic genomes from two isolates of Puccinia coronata f. sp. avenae, the causal agent of oat crown rust.</title>
        <authorList>
            <person name="Miller M.E."/>
            <person name="Zhang Y."/>
            <person name="Omidvar V."/>
            <person name="Sperschneider J."/>
            <person name="Schwessinger B."/>
            <person name="Raley C."/>
            <person name="Palmer J.M."/>
            <person name="Garnica D."/>
            <person name="Upadhyaya N."/>
            <person name="Rathjen J."/>
            <person name="Taylor J.M."/>
            <person name="Park R.F."/>
            <person name="Dodds P.N."/>
            <person name="Hirsch C.D."/>
            <person name="Kianian S.F."/>
            <person name="Figueroa M."/>
        </authorList>
    </citation>
    <scope>NUCLEOTIDE SEQUENCE [LARGE SCALE GENOMIC DNA]</scope>
    <source>
        <strain evidence="2">12NC29</strain>
    </source>
</reference>
<feature type="compositionally biased region" description="Basic and acidic residues" evidence="1">
    <location>
        <begin position="15"/>
        <end position="26"/>
    </location>
</feature>
<feature type="compositionally biased region" description="Polar residues" evidence="1">
    <location>
        <begin position="27"/>
        <end position="48"/>
    </location>
</feature>
<accession>A0A2N5THV9</accession>
<evidence type="ECO:0000313" key="3">
    <source>
        <dbReference type="Proteomes" id="UP000235388"/>
    </source>
</evidence>
<comment type="caution">
    <text evidence="2">The sequence shown here is derived from an EMBL/GenBank/DDBJ whole genome shotgun (WGS) entry which is preliminary data.</text>
</comment>
<organism evidence="2 3">
    <name type="scientific">Puccinia coronata f. sp. avenae</name>
    <dbReference type="NCBI Taxonomy" id="200324"/>
    <lineage>
        <taxon>Eukaryota</taxon>
        <taxon>Fungi</taxon>
        <taxon>Dikarya</taxon>
        <taxon>Basidiomycota</taxon>
        <taxon>Pucciniomycotina</taxon>
        <taxon>Pucciniomycetes</taxon>
        <taxon>Pucciniales</taxon>
        <taxon>Pucciniaceae</taxon>
        <taxon>Puccinia</taxon>
    </lineage>
</organism>
<dbReference type="Proteomes" id="UP000235388">
    <property type="component" value="Unassembled WGS sequence"/>
</dbReference>
<gene>
    <name evidence="2" type="ORF">PCANC_25303</name>
</gene>
<dbReference type="EMBL" id="PGCJ01000660">
    <property type="protein sequence ID" value="PLW24978.1"/>
    <property type="molecule type" value="Genomic_DNA"/>
</dbReference>
<protein>
    <submittedName>
        <fullName evidence="2">Uncharacterized protein</fullName>
    </submittedName>
</protein>
<dbReference type="AlphaFoldDB" id="A0A2N5THV9"/>
<feature type="region of interest" description="Disordered" evidence="1">
    <location>
        <begin position="1"/>
        <end position="64"/>
    </location>
</feature>